<dbReference type="SUPFAM" id="SSF53901">
    <property type="entry name" value="Thiolase-like"/>
    <property type="match status" value="1"/>
</dbReference>
<evidence type="ECO:0000313" key="5">
    <source>
        <dbReference type="EMBL" id="SEJ13263.1"/>
    </source>
</evidence>
<dbReference type="Pfam" id="PF08541">
    <property type="entry name" value="ACP_syn_III_C"/>
    <property type="match status" value="1"/>
</dbReference>
<proteinExistence type="predicted"/>
<keyword evidence="1" id="KW-0808">Transferase</keyword>
<dbReference type="CDD" id="cd00830">
    <property type="entry name" value="KAS_III"/>
    <property type="match status" value="1"/>
</dbReference>
<dbReference type="InterPro" id="IPR016039">
    <property type="entry name" value="Thiolase-like"/>
</dbReference>
<dbReference type="PANTHER" id="PTHR34069">
    <property type="entry name" value="3-OXOACYL-[ACYL-CARRIER-PROTEIN] SYNTHASE 3"/>
    <property type="match status" value="1"/>
</dbReference>
<keyword evidence="2" id="KW-0012">Acyltransferase</keyword>
<dbReference type="GeneID" id="82257784"/>
<dbReference type="Gene3D" id="3.40.47.10">
    <property type="match status" value="2"/>
</dbReference>
<dbReference type="InterPro" id="IPR013751">
    <property type="entry name" value="ACP_syn_III_N"/>
</dbReference>
<feature type="domain" description="Beta-ketoacyl-[acyl-carrier-protein] synthase III C-terminal" evidence="3">
    <location>
        <begin position="253"/>
        <end position="351"/>
    </location>
</feature>
<evidence type="ECO:0000259" key="3">
    <source>
        <dbReference type="Pfam" id="PF08541"/>
    </source>
</evidence>
<gene>
    <name evidence="5" type="ORF">SAMN04488018_11341</name>
</gene>
<evidence type="ECO:0000313" key="6">
    <source>
        <dbReference type="Proteomes" id="UP000183077"/>
    </source>
</evidence>
<dbReference type="PANTHER" id="PTHR34069:SF2">
    <property type="entry name" value="BETA-KETOACYL-[ACYL-CARRIER-PROTEIN] SYNTHASE III"/>
    <property type="match status" value="1"/>
</dbReference>
<reference evidence="5 6" key="1">
    <citation type="submission" date="2016-10" db="EMBL/GenBank/DDBJ databases">
        <authorList>
            <person name="de Groot N.N."/>
        </authorList>
    </citation>
    <scope>NUCLEOTIDE SEQUENCE [LARGE SCALE GENOMIC DNA]</scope>
    <source>
        <strain evidence="5 6">DSM 23048</strain>
    </source>
</reference>
<dbReference type="Pfam" id="PF08545">
    <property type="entry name" value="ACP_syn_III"/>
    <property type="match status" value="1"/>
</dbReference>
<dbReference type="RefSeq" id="WP_074746789.1">
    <property type="nucleotide sequence ID" value="NZ_FNYS01000013.1"/>
</dbReference>
<dbReference type="GO" id="GO:0006633">
    <property type="term" value="P:fatty acid biosynthetic process"/>
    <property type="evidence" value="ECO:0007669"/>
    <property type="project" value="InterPro"/>
</dbReference>
<evidence type="ECO:0000259" key="4">
    <source>
        <dbReference type="Pfam" id="PF08545"/>
    </source>
</evidence>
<dbReference type="AlphaFoldDB" id="A0A1H6W8N1"/>
<dbReference type="EMBL" id="FNYS01000013">
    <property type="protein sequence ID" value="SEJ13263.1"/>
    <property type="molecule type" value="Genomic_DNA"/>
</dbReference>
<organism evidence="5 6">
    <name type="scientific">Myroides marinus</name>
    <dbReference type="NCBI Taxonomy" id="703342"/>
    <lineage>
        <taxon>Bacteria</taxon>
        <taxon>Pseudomonadati</taxon>
        <taxon>Bacteroidota</taxon>
        <taxon>Flavobacteriia</taxon>
        <taxon>Flavobacteriales</taxon>
        <taxon>Flavobacteriaceae</taxon>
        <taxon>Myroides</taxon>
    </lineage>
</organism>
<evidence type="ECO:0000256" key="1">
    <source>
        <dbReference type="ARBA" id="ARBA00022679"/>
    </source>
</evidence>
<sequence length="352" mass="39328">MTSKIIGSGNCIPSLKITNSYFNNHSFLDTNGLILKDNNYIIQKKLQLITGISERRYANNSQVSSDLGFIAAQKAIEDAQIDPESLDYIIFAHNFGDVHHFSNQMDSVPSLAARVKNRLKIKNIFCVAYDLLFGCPGWIEAFIQANSFIKSGLAKRCLVIGAETLSRVVDEHDRDTMIYSDGAGAIVIEATDENKGILSHISASHTLEELDYLYFGTSNNKDKECTNKYLKMNGRKIYEFALTNVPSAMKMCLDKADVEIKDLKKIIIHQANEKMDEEILKRFYKLYDYPIPDHIMPMVISTLGNSSVATVPSLLSMVLHDELENHSLETGDVILLASVGAGMNINSILYKI</sequence>
<dbReference type="Proteomes" id="UP000183077">
    <property type="component" value="Unassembled WGS sequence"/>
</dbReference>
<protein>
    <submittedName>
        <fullName evidence="5">3-oxoacyl-[acyl-carrier-protein] synthase-3</fullName>
    </submittedName>
</protein>
<dbReference type="GO" id="GO:0004315">
    <property type="term" value="F:3-oxoacyl-[acyl-carrier-protein] synthase activity"/>
    <property type="evidence" value="ECO:0007669"/>
    <property type="project" value="InterPro"/>
</dbReference>
<dbReference type="InterPro" id="IPR013747">
    <property type="entry name" value="ACP_syn_III_C"/>
</dbReference>
<evidence type="ECO:0000256" key="2">
    <source>
        <dbReference type="ARBA" id="ARBA00023315"/>
    </source>
</evidence>
<dbReference type="GO" id="GO:0044550">
    <property type="term" value="P:secondary metabolite biosynthetic process"/>
    <property type="evidence" value="ECO:0007669"/>
    <property type="project" value="TreeGrafter"/>
</dbReference>
<accession>A0A1H6W8N1</accession>
<feature type="domain" description="Beta-ketoacyl-[acyl-carrier-protein] synthase III N-terminal" evidence="4">
    <location>
        <begin position="129"/>
        <end position="199"/>
    </location>
</feature>
<name>A0A1H6W8N1_9FLAO</name>